<reference evidence="1 2" key="1">
    <citation type="submission" date="2023-05" db="EMBL/GenBank/DDBJ databases">
        <title>A Combination of Whole Genome Sequencing and Metagenomics Reveals Diversity of Listeria spp. in Soil Collected from the Nantahala National Forest.</title>
        <authorList>
            <person name="Wang J."/>
            <person name="Schamp C.N."/>
            <person name="Hudson L.K."/>
            <person name="Chaggar H.K."/>
            <person name="Bryan D.W."/>
            <person name="Radosevich M."/>
            <person name="Denes T.G."/>
        </authorList>
    </citation>
    <scope>NUCLEOTIDE SEQUENCE [LARGE SCALE GENOMIC DNA]</scope>
    <source>
        <strain evidence="1 2">UTK S2-0002</strain>
    </source>
</reference>
<dbReference type="RefSeq" id="WP_187998505.1">
    <property type="nucleotide sequence ID" value="NZ_JASAZZ010000006.1"/>
</dbReference>
<accession>A0ABU2IRI7</accession>
<keyword evidence="2" id="KW-1185">Reference proteome</keyword>
<organism evidence="1 2">
    <name type="scientific">Listeria cossartiae subsp. cayugensis</name>
    <dbReference type="NCBI Taxonomy" id="2713505"/>
    <lineage>
        <taxon>Bacteria</taxon>
        <taxon>Bacillati</taxon>
        <taxon>Bacillota</taxon>
        <taxon>Bacilli</taxon>
        <taxon>Bacillales</taxon>
        <taxon>Listeriaceae</taxon>
        <taxon>Listeria</taxon>
        <taxon>Listeria cossartiae</taxon>
    </lineage>
</organism>
<dbReference type="Proteomes" id="UP001252688">
    <property type="component" value="Unassembled WGS sequence"/>
</dbReference>
<protein>
    <submittedName>
        <fullName evidence="1">Uncharacterized protein</fullName>
    </submittedName>
</protein>
<proteinExistence type="predicted"/>
<evidence type="ECO:0000313" key="2">
    <source>
        <dbReference type="Proteomes" id="UP001252688"/>
    </source>
</evidence>
<dbReference type="EMBL" id="JASBAM010000006">
    <property type="protein sequence ID" value="MDT0115303.1"/>
    <property type="molecule type" value="Genomic_DNA"/>
</dbReference>
<sequence length="83" mass="10056">MNNYQVEIYAVFNGVKKVFYNYSKENIHFEDLKISILKRLGNIHYFERDKQLVKQLIYNAKTIDEMLDEISIETRFIITVKNY</sequence>
<gene>
    <name evidence="1" type="ORF">QJV37_14295</name>
</gene>
<evidence type="ECO:0000313" key="1">
    <source>
        <dbReference type="EMBL" id="MDT0115303.1"/>
    </source>
</evidence>
<comment type="caution">
    <text evidence="1">The sequence shown here is derived from an EMBL/GenBank/DDBJ whole genome shotgun (WGS) entry which is preliminary data.</text>
</comment>
<name>A0ABU2IRI7_9LIST</name>